<evidence type="ECO:0000256" key="1">
    <source>
        <dbReference type="SAM" id="MobiDB-lite"/>
    </source>
</evidence>
<gene>
    <name evidence="3" type="ORF">L195_g049450</name>
</gene>
<comment type="caution">
    <text evidence="3">The sequence shown here is derived from an EMBL/GenBank/DDBJ whole genome shotgun (WGS) entry which is preliminary data.</text>
</comment>
<protein>
    <submittedName>
        <fullName evidence="3">Putative LRR receptor-like protein kinase</fullName>
    </submittedName>
</protein>
<reference evidence="3 4" key="1">
    <citation type="journal article" date="2014" name="Am. J. Bot.">
        <title>Genome assembly and annotation for red clover (Trifolium pratense; Fabaceae).</title>
        <authorList>
            <person name="Istvanek J."/>
            <person name="Jaros M."/>
            <person name="Krenek A."/>
            <person name="Repkova J."/>
        </authorList>
    </citation>
    <scope>NUCLEOTIDE SEQUENCE [LARGE SCALE GENOMIC DNA]</scope>
    <source>
        <strain evidence="4">cv. Tatra</strain>
        <tissue evidence="3">Young leaves</tissue>
    </source>
</reference>
<feature type="domain" description="Reverse transcriptase Ty1/copia-type" evidence="2">
    <location>
        <begin position="118"/>
        <end position="290"/>
    </location>
</feature>
<evidence type="ECO:0000313" key="3">
    <source>
        <dbReference type="EMBL" id="PNX55819.1"/>
    </source>
</evidence>
<dbReference type="GO" id="GO:0016301">
    <property type="term" value="F:kinase activity"/>
    <property type="evidence" value="ECO:0007669"/>
    <property type="project" value="UniProtKB-KW"/>
</dbReference>
<dbReference type="AlphaFoldDB" id="A0A2K3JP56"/>
<dbReference type="Pfam" id="PF07727">
    <property type="entry name" value="RVT_2"/>
    <property type="match status" value="1"/>
</dbReference>
<feature type="region of interest" description="Disordered" evidence="1">
    <location>
        <begin position="1"/>
        <end position="36"/>
    </location>
</feature>
<keyword evidence="3" id="KW-0418">Kinase</keyword>
<reference evidence="3 4" key="2">
    <citation type="journal article" date="2017" name="Front. Plant Sci.">
        <title>Gene Classification and Mining of Molecular Markers Useful in Red Clover (Trifolium pratense) Breeding.</title>
        <authorList>
            <person name="Istvanek J."/>
            <person name="Dluhosova J."/>
            <person name="Dluhos P."/>
            <person name="Patkova L."/>
            <person name="Nedelnik J."/>
            <person name="Repkova J."/>
        </authorList>
    </citation>
    <scope>NUCLEOTIDE SEQUENCE [LARGE SCALE GENOMIC DNA]</scope>
    <source>
        <strain evidence="4">cv. Tatra</strain>
        <tissue evidence="3">Young leaves</tissue>
    </source>
</reference>
<sequence length="292" mass="33562">DNNDQGEHNDVSDQIVPDSESSDEEDNPSLNKRVSKRPGYLDDFVTDEAEMHNLAIFTPSTDPITYEEACKHDNWRKAMDAEIAAIESNNTWELTALPAGAKKIGVKWIYKTKYNEQAALKNWYVFQLDVKSAFLHGELIEEVYVDQPLGYQKENKQLVYKLKKSLYGLKQAPRAWYNKIEAYFNHEGFEKCPHEHTLFVKNESDGRIIVVSLYVDDLIFTGNDEKLFADFKSSMESNFAMTDLGKMRYFLGVEVKQYGNGIFLYQQKYAVEILQRFGMNDCNSVSNPIVPG</sequence>
<dbReference type="STRING" id="57577.A0A2K3JP56"/>
<evidence type="ECO:0000259" key="2">
    <source>
        <dbReference type="Pfam" id="PF07727"/>
    </source>
</evidence>
<feature type="non-terminal residue" evidence="3">
    <location>
        <position position="1"/>
    </location>
</feature>
<evidence type="ECO:0000313" key="4">
    <source>
        <dbReference type="Proteomes" id="UP000236291"/>
    </source>
</evidence>
<organism evidence="3 4">
    <name type="scientific">Trifolium pratense</name>
    <name type="common">Red clover</name>
    <dbReference type="NCBI Taxonomy" id="57577"/>
    <lineage>
        <taxon>Eukaryota</taxon>
        <taxon>Viridiplantae</taxon>
        <taxon>Streptophyta</taxon>
        <taxon>Embryophyta</taxon>
        <taxon>Tracheophyta</taxon>
        <taxon>Spermatophyta</taxon>
        <taxon>Magnoliopsida</taxon>
        <taxon>eudicotyledons</taxon>
        <taxon>Gunneridae</taxon>
        <taxon>Pentapetalae</taxon>
        <taxon>rosids</taxon>
        <taxon>fabids</taxon>
        <taxon>Fabales</taxon>
        <taxon>Fabaceae</taxon>
        <taxon>Papilionoideae</taxon>
        <taxon>50 kb inversion clade</taxon>
        <taxon>NPAAA clade</taxon>
        <taxon>Hologalegina</taxon>
        <taxon>IRL clade</taxon>
        <taxon>Trifolieae</taxon>
        <taxon>Trifolium</taxon>
    </lineage>
</organism>
<proteinExistence type="predicted"/>
<feature type="non-terminal residue" evidence="3">
    <location>
        <position position="292"/>
    </location>
</feature>
<keyword evidence="3" id="KW-0808">Transferase</keyword>
<dbReference type="InterPro" id="IPR013103">
    <property type="entry name" value="RVT_2"/>
</dbReference>
<dbReference type="EMBL" id="ASHM01072927">
    <property type="protein sequence ID" value="PNX55819.1"/>
    <property type="molecule type" value="Genomic_DNA"/>
</dbReference>
<accession>A0A2K3JP56</accession>
<dbReference type="SUPFAM" id="SSF56672">
    <property type="entry name" value="DNA/RNA polymerases"/>
    <property type="match status" value="1"/>
</dbReference>
<dbReference type="InterPro" id="IPR043502">
    <property type="entry name" value="DNA/RNA_pol_sf"/>
</dbReference>
<dbReference type="Proteomes" id="UP000236291">
    <property type="component" value="Unassembled WGS sequence"/>
</dbReference>
<feature type="compositionally biased region" description="Basic and acidic residues" evidence="1">
    <location>
        <begin position="1"/>
        <end position="11"/>
    </location>
</feature>
<keyword evidence="3" id="KW-0675">Receptor</keyword>
<name>A0A2K3JP56_TRIPR</name>